<feature type="region of interest" description="Disordered" evidence="1">
    <location>
        <begin position="249"/>
        <end position="302"/>
    </location>
</feature>
<sequence length="1170" mass="123851">MSTTLKVLSAKKVITSHQINPGDTLVIEARDKSNYQLVDDQTGLGPQNIIAKREGKDLKIFLEDGDMNPDVVIKDYYGDENSEEVTNLIVGQHENGGIYAYVPESGLKANAVSMLAEEVAAPQALGGEDLGSAFWAFNPWWLLALVPLAAGIAIAASNGGSSGSSNNGNNDTTADKPEITTNDNGSVTVKPGDDNTKVDVKFKDENGNDKTVTAEKGTDGKWSIPDVGDTGATIDPNTGVITIPADKIKDGSDINAKGTDENGNTANADAQTAKNDTPTDTEADKPVIDAKDDGSATVTPGADNTKVEVSITDENDQPQTIVAEKDADGKWVIADDKGTGAKVDPDTGVITIPADSIKDGSDINAKGTDENDNTANADAQTAKNDPVTEPKIDIDNIANQAQVAEGSDGYAQFLPSNIAIEEISNTTENGVTTVVKGFAVKGSTINVPANTEVDVTISANGETYFTGKATVGADGTWEVKVPTSTVTTTVTGSGENEVTEVRTEFNNPKFDTAYEVTAKVTVDGKEVTDTDKTESSPIVTDIYLQDNLTDDTQNVTDFYTDTDKYVGRIDGMADADATKAISRQTGLTNDPSAELHFTLDKEPKAGQVVKVLRYTIVDGNEGRVEDLTDQMTNNGLDYTVKPTTPQAETTNALYRYKVVVKDANGADLSEKVLNYRLDTIVETMDVKELNSDTNTMILQADGVSEIGATIKYKYQTGAGESEFKDVVDNGDGTYTLDLANWNRKVASSITIQVIDAAGNVSETKVNAVRNLFNDYTLEKGLDPNGNNFDDPLITGLSARAGGQSASLVADNSQTFVATDGNDTLIVGLDNFGNMGVGNGSVGRGIYIGGTNRIEMGAGDDHIQVRGTLQSMGTAQEGYFDMGEGNDKITFSQSFLVGTYTIRMGEGNNVLNFGGTTVQAATFDISYGDGNDVLRADTSKDFAGTKTISFGNGDNYMEVGSMQDKNEITFGNGNDVFIAKSIGTKAPASGVIDMGDGNDTFSVSGLFARQEAKLGSGDDIAIMGDRIVTDPASAAKLDGGDGNDTLVLTKSDGSVSLKNVLNFEVIDLTAPTAQTIGISNDYITQANDTTKAIYIKGGTNDTVDFGDNGKAINGTRFKDGGGAIKSNWNFWEKTESDVVHDGITYDKYTYRTSDNGVNDEAIYIQQGVQII</sequence>
<reference evidence="2 3" key="1">
    <citation type="submission" date="2016-10" db="EMBL/GenBank/DDBJ databases">
        <title>Rodentibacter gen. nov. and new species.</title>
        <authorList>
            <person name="Christensen H."/>
        </authorList>
    </citation>
    <scope>NUCLEOTIDE SEQUENCE [LARGE SCALE GENOMIC DNA]</scope>
    <source>
        <strain evidence="2 3">Ppn157</strain>
    </source>
</reference>
<dbReference type="Proteomes" id="UP000189549">
    <property type="component" value="Unassembled WGS sequence"/>
</dbReference>
<accession>A0A1V3LC09</accession>
<dbReference type="Gene3D" id="2.160.20.160">
    <property type="match status" value="1"/>
</dbReference>
<feature type="region of interest" description="Disordered" evidence="1">
    <location>
        <begin position="352"/>
        <end position="389"/>
    </location>
</feature>
<name>A0A1V3LC09_9PAST</name>
<feature type="region of interest" description="Disordered" evidence="1">
    <location>
        <begin position="158"/>
        <end position="235"/>
    </location>
</feature>
<comment type="caution">
    <text evidence="2">The sequence shown here is derived from an EMBL/GenBank/DDBJ whole genome shotgun (WGS) entry which is preliminary data.</text>
</comment>
<feature type="compositionally biased region" description="Basic and acidic residues" evidence="1">
    <location>
        <begin position="282"/>
        <end position="294"/>
    </location>
</feature>
<dbReference type="InterPro" id="IPR011049">
    <property type="entry name" value="Serralysin-like_metalloprot_C"/>
</dbReference>
<proteinExistence type="predicted"/>
<feature type="compositionally biased region" description="Low complexity" evidence="1">
    <location>
        <begin position="158"/>
        <end position="170"/>
    </location>
</feature>
<evidence type="ECO:0000313" key="2">
    <source>
        <dbReference type="EMBL" id="OOF87672.1"/>
    </source>
</evidence>
<protein>
    <recommendedName>
        <fullName evidence="4">Bacterial Ig domain-containing protein</fullName>
    </recommendedName>
</protein>
<feature type="compositionally biased region" description="Polar residues" evidence="1">
    <location>
        <begin position="261"/>
        <end position="280"/>
    </location>
</feature>
<dbReference type="EMBL" id="MLAH01000005">
    <property type="protein sequence ID" value="OOF87672.1"/>
    <property type="molecule type" value="Genomic_DNA"/>
</dbReference>
<feature type="compositionally biased region" description="Basic and acidic residues" evidence="1">
    <location>
        <begin position="191"/>
        <end position="219"/>
    </location>
</feature>
<dbReference type="AlphaFoldDB" id="A0A1V3LC09"/>
<evidence type="ECO:0008006" key="4">
    <source>
        <dbReference type="Google" id="ProtNLM"/>
    </source>
</evidence>
<feature type="compositionally biased region" description="Low complexity" evidence="1">
    <location>
        <begin position="373"/>
        <end position="385"/>
    </location>
</feature>
<dbReference type="SUPFAM" id="SSF51120">
    <property type="entry name" value="beta-Roll"/>
    <property type="match status" value="1"/>
</dbReference>
<organism evidence="2 3">
    <name type="scientific">Rodentibacter ratti</name>
    <dbReference type="NCBI Taxonomy" id="1906745"/>
    <lineage>
        <taxon>Bacteria</taxon>
        <taxon>Pseudomonadati</taxon>
        <taxon>Pseudomonadota</taxon>
        <taxon>Gammaproteobacteria</taxon>
        <taxon>Pasteurellales</taxon>
        <taxon>Pasteurellaceae</taxon>
        <taxon>Rodentibacter</taxon>
    </lineage>
</organism>
<gene>
    <name evidence="2" type="ORF">BKG93_00740</name>
</gene>
<evidence type="ECO:0000313" key="3">
    <source>
        <dbReference type="Proteomes" id="UP000189549"/>
    </source>
</evidence>
<evidence type="ECO:0000256" key="1">
    <source>
        <dbReference type="SAM" id="MobiDB-lite"/>
    </source>
</evidence>
<dbReference type="RefSeq" id="WP_077475037.1">
    <property type="nucleotide sequence ID" value="NZ_MLAH01000005.1"/>
</dbReference>